<dbReference type="Proteomes" id="UP001055811">
    <property type="component" value="Linkage Group LG07"/>
</dbReference>
<protein>
    <submittedName>
        <fullName evidence="1">Uncharacterized protein</fullName>
    </submittedName>
</protein>
<organism evidence="1 2">
    <name type="scientific">Cichorium intybus</name>
    <name type="common">Chicory</name>
    <dbReference type="NCBI Taxonomy" id="13427"/>
    <lineage>
        <taxon>Eukaryota</taxon>
        <taxon>Viridiplantae</taxon>
        <taxon>Streptophyta</taxon>
        <taxon>Embryophyta</taxon>
        <taxon>Tracheophyta</taxon>
        <taxon>Spermatophyta</taxon>
        <taxon>Magnoliopsida</taxon>
        <taxon>eudicotyledons</taxon>
        <taxon>Gunneridae</taxon>
        <taxon>Pentapetalae</taxon>
        <taxon>asterids</taxon>
        <taxon>campanulids</taxon>
        <taxon>Asterales</taxon>
        <taxon>Asteraceae</taxon>
        <taxon>Cichorioideae</taxon>
        <taxon>Cichorieae</taxon>
        <taxon>Cichoriinae</taxon>
        <taxon>Cichorium</taxon>
    </lineage>
</organism>
<evidence type="ECO:0000313" key="2">
    <source>
        <dbReference type="Proteomes" id="UP001055811"/>
    </source>
</evidence>
<dbReference type="EMBL" id="CM042015">
    <property type="protein sequence ID" value="KAI3708799.1"/>
    <property type="molecule type" value="Genomic_DNA"/>
</dbReference>
<name>A0ACB9AFJ5_CICIN</name>
<reference evidence="1 2" key="2">
    <citation type="journal article" date="2022" name="Mol. Ecol. Resour.">
        <title>The genomes of chicory, endive, great burdock and yacon provide insights into Asteraceae paleo-polyploidization history and plant inulin production.</title>
        <authorList>
            <person name="Fan W."/>
            <person name="Wang S."/>
            <person name="Wang H."/>
            <person name="Wang A."/>
            <person name="Jiang F."/>
            <person name="Liu H."/>
            <person name="Zhao H."/>
            <person name="Xu D."/>
            <person name="Zhang Y."/>
        </authorList>
    </citation>
    <scope>NUCLEOTIDE SEQUENCE [LARGE SCALE GENOMIC DNA]</scope>
    <source>
        <strain evidence="2">cv. Punajuju</strain>
        <tissue evidence="1">Leaves</tissue>
    </source>
</reference>
<accession>A0ACB9AFJ5</accession>
<sequence>MTKREIEKELLEGLVERSRFTESLEGVTLMNNIERVSGGLNRKKETERERDGNGDDGLRLPRERSDELGGGWIAEEEEPSEATVESSTIVGTR</sequence>
<keyword evidence="2" id="KW-1185">Reference proteome</keyword>
<evidence type="ECO:0000313" key="1">
    <source>
        <dbReference type="EMBL" id="KAI3708799.1"/>
    </source>
</evidence>
<comment type="caution">
    <text evidence="1">The sequence shown here is derived from an EMBL/GenBank/DDBJ whole genome shotgun (WGS) entry which is preliminary data.</text>
</comment>
<reference evidence="2" key="1">
    <citation type="journal article" date="2022" name="Mol. Ecol. Resour.">
        <title>The genomes of chicory, endive, great burdock and yacon provide insights into Asteraceae palaeo-polyploidization history and plant inulin production.</title>
        <authorList>
            <person name="Fan W."/>
            <person name="Wang S."/>
            <person name="Wang H."/>
            <person name="Wang A."/>
            <person name="Jiang F."/>
            <person name="Liu H."/>
            <person name="Zhao H."/>
            <person name="Xu D."/>
            <person name="Zhang Y."/>
        </authorList>
    </citation>
    <scope>NUCLEOTIDE SEQUENCE [LARGE SCALE GENOMIC DNA]</scope>
    <source>
        <strain evidence="2">cv. Punajuju</strain>
    </source>
</reference>
<proteinExistence type="predicted"/>
<gene>
    <name evidence="1" type="ORF">L2E82_38261</name>
</gene>